<name>A0A811PBG9_9POAL</name>
<dbReference type="PANTHER" id="PTHR32278">
    <property type="entry name" value="F-BOX DOMAIN-CONTAINING PROTEIN"/>
    <property type="match status" value="1"/>
</dbReference>
<dbReference type="PANTHER" id="PTHR32278:SF137">
    <property type="entry name" value="F-BOX DOMAIN-CONTAINING PROTEIN"/>
    <property type="match status" value="1"/>
</dbReference>
<dbReference type="InterPro" id="IPR036047">
    <property type="entry name" value="F-box-like_dom_sf"/>
</dbReference>
<dbReference type="Proteomes" id="UP000604825">
    <property type="component" value="Unassembled WGS sequence"/>
</dbReference>
<accession>A0A811PBG9</accession>
<comment type="caution">
    <text evidence="1">The sequence shown here is derived from an EMBL/GenBank/DDBJ whole genome shotgun (WGS) entry which is preliminary data.</text>
</comment>
<protein>
    <recommendedName>
        <fullName evidence="3">F-box domain-containing protein</fullName>
    </recommendedName>
</protein>
<dbReference type="EMBL" id="CAJGYO010000007">
    <property type="protein sequence ID" value="CAD6241773.1"/>
    <property type="molecule type" value="Genomic_DNA"/>
</dbReference>
<dbReference type="Pfam" id="PF14299">
    <property type="entry name" value="PP2"/>
    <property type="match status" value="1"/>
</dbReference>
<sequence>MESTAPACCEIARLPDDLLSATLARTGPREACRAAAVSPAFRAAADADVVWSSFLPRDLPPVADGELELPADLQSTKKQLFMRLSDPGSPVLLADRLTVIANRTPLLFTATGARCYMLSARKLGIAWGDTPRYWRWIPINLYRFSEAAELQYVWWLEIRGNIHSKMLSQHTTYSAYIVFRVAEGRRGLHFPCLETSVSLEGNSSRSTRRVCLDDGHDRVDTWPSMRGDIPQEDALFPRERGDGWMEVEVGEFRNGEGDDGEVSIGLMETSVVKRGLVVLGIEIRPKEQVV</sequence>
<dbReference type="CDD" id="cd22162">
    <property type="entry name" value="F-box_AtSKIP3-like"/>
    <property type="match status" value="1"/>
</dbReference>
<evidence type="ECO:0000313" key="1">
    <source>
        <dbReference type="EMBL" id="CAD6241773.1"/>
    </source>
</evidence>
<dbReference type="SUPFAM" id="SSF81383">
    <property type="entry name" value="F-box domain"/>
    <property type="match status" value="1"/>
</dbReference>
<evidence type="ECO:0008006" key="3">
    <source>
        <dbReference type="Google" id="ProtNLM"/>
    </source>
</evidence>
<keyword evidence="2" id="KW-1185">Reference proteome</keyword>
<dbReference type="AlphaFoldDB" id="A0A811PBG9"/>
<evidence type="ECO:0000313" key="2">
    <source>
        <dbReference type="Proteomes" id="UP000604825"/>
    </source>
</evidence>
<gene>
    <name evidence="1" type="ORF">NCGR_LOCUS27447</name>
</gene>
<proteinExistence type="predicted"/>
<dbReference type="OrthoDB" id="654977at2759"/>
<reference evidence="1" key="1">
    <citation type="submission" date="2020-10" db="EMBL/GenBank/DDBJ databases">
        <authorList>
            <person name="Han B."/>
            <person name="Lu T."/>
            <person name="Zhao Q."/>
            <person name="Huang X."/>
            <person name="Zhao Y."/>
        </authorList>
    </citation>
    <scope>NUCLEOTIDE SEQUENCE</scope>
</reference>
<dbReference type="InterPro" id="IPR025886">
    <property type="entry name" value="PP2-like"/>
</dbReference>
<organism evidence="1 2">
    <name type="scientific">Miscanthus lutarioriparius</name>
    <dbReference type="NCBI Taxonomy" id="422564"/>
    <lineage>
        <taxon>Eukaryota</taxon>
        <taxon>Viridiplantae</taxon>
        <taxon>Streptophyta</taxon>
        <taxon>Embryophyta</taxon>
        <taxon>Tracheophyta</taxon>
        <taxon>Spermatophyta</taxon>
        <taxon>Magnoliopsida</taxon>
        <taxon>Liliopsida</taxon>
        <taxon>Poales</taxon>
        <taxon>Poaceae</taxon>
        <taxon>PACMAD clade</taxon>
        <taxon>Panicoideae</taxon>
        <taxon>Andropogonodae</taxon>
        <taxon>Andropogoneae</taxon>
        <taxon>Saccharinae</taxon>
        <taxon>Miscanthus</taxon>
    </lineage>
</organism>